<dbReference type="PANTHER" id="PTHR40056">
    <property type="entry name" value="HYPOTHETICAL CYTOSOLIC PROTEIN"/>
    <property type="match status" value="1"/>
</dbReference>
<organism evidence="1 2">
    <name type="scientific">Secundilactobacillus collinoides DSM 20515 = JCM 1123</name>
    <dbReference type="NCBI Taxonomy" id="1423733"/>
    <lineage>
        <taxon>Bacteria</taxon>
        <taxon>Bacillati</taxon>
        <taxon>Bacillota</taxon>
        <taxon>Bacilli</taxon>
        <taxon>Lactobacillales</taxon>
        <taxon>Lactobacillaceae</taxon>
        <taxon>Secundilactobacillus</taxon>
    </lineage>
</organism>
<sequence>MSNEQTAIRLPLWAELPHLSLHLDQLLDITNMYLEPIIGDAITKTMMHNYFKAGIIIPPVKKRYSQKHVAGAIVVGLLKNVFTLDEIKQALVWILSDANAQQGYDNFVKMFNEQAAKPQLEPASVNSIDLGQASQSTVLQYEAVQSILYWLAAKNRLAAAMKAKSKA</sequence>
<name>A0A0R2B9M6_SECCO</name>
<reference evidence="1 2" key="1">
    <citation type="journal article" date="2015" name="Genome Announc.">
        <title>Expanding the biotechnology potential of lactobacilli through comparative genomics of 213 strains and associated genera.</title>
        <authorList>
            <person name="Sun Z."/>
            <person name="Harris H.M."/>
            <person name="McCann A."/>
            <person name="Guo C."/>
            <person name="Argimon S."/>
            <person name="Zhang W."/>
            <person name="Yang X."/>
            <person name="Jeffery I.B."/>
            <person name="Cooney J.C."/>
            <person name="Kagawa T.F."/>
            <person name="Liu W."/>
            <person name="Song Y."/>
            <person name="Salvetti E."/>
            <person name="Wrobel A."/>
            <person name="Rasinkangas P."/>
            <person name="Parkhill J."/>
            <person name="Rea M.C."/>
            <person name="O'Sullivan O."/>
            <person name="Ritari J."/>
            <person name="Douillard F.P."/>
            <person name="Paul Ross R."/>
            <person name="Yang R."/>
            <person name="Briner A.E."/>
            <person name="Felis G.E."/>
            <person name="de Vos W.M."/>
            <person name="Barrangou R."/>
            <person name="Klaenhammer T.R."/>
            <person name="Caufield P.W."/>
            <person name="Cui Y."/>
            <person name="Zhang H."/>
            <person name="O'Toole P.W."/>
        </authorList>
    </citation>
    <scope>NUCLEOTIDE SEQUENCE [LARGE SCALE GENOMIC DNA]</scope>
    <source>
        <strain evidence="1 2">DSM 20515</strain>
    </source>
</reference>
<comment type="caution">
    <text evidence="1">The sequence shown here is derived from an EMBL/GenBank/DDBJ whole genome shotgun (WGS) entry which is preliminary data.</text>
</comment>
<dbReference type="Pfam" id="PF08876">
    <property type="entry name" value="DUF1836"/>
    <property type="match status" value="1"/>
</dbReference>
<evidence type="ECO:0008006" key="3">
    <source>
        <dbReference type="Google" id="ProtNLM"/>
    </source>
</evidence>
<dbReference type="InterPro" id="IPR014975">
    <property type="entry name" value="DUF1836"/>
</dbReference>
<dbReference type="Proteomes" id="UP000051845">
    <property type="component" value="Unassembled WGS sequence"/>
</dbReference>
<dbReference type="AlphaFoldDB" id="A0A0R2B9M6"/>
<evidence type="ECO:0000313" key="1">
    <source>
        <dbReference type="EMBL" id="KRM75250.1"/>
    </source>
</evidence>
<dbReference type="EMBL" id="AYYR01000054">
    <property type="protein sequence ID" value="KRM75250.1"/>
    <property type="molecule type" value="Genomic_DNA"/>
</dbReference>
<gene>
    <name evidence="1" type="ORF">FC82_GL002436</name>
</gene>
<dbReference type="RefSeq" id="WP_054759745.1">
    <property type="nucleotide sequence ID" value="NZ_AYYR01000054.1"/>
</dbReference>
<dbReference type="PATRIC" id="fig|1423733.4.peg.2550"/>
<protein>
    <recommendedName>
        <fullName evidence="3">BS ykrK family protein</fullName>
    </recommendedName>
</protein>
<dbReference type="STRING" id="33960.TY91_14835"/>
<proteinExistence type="predicted"/>
<dbReference type="PANTHER" id="PTHR40056:SF1">
    <property type="entry name" value="DUF1836 DOMAIN-CONTAINING PROTEIN"/>
    <property type="match status" value="1"/>
</dbReference>
<accession>A0A0R2B9M6</accession>
<evidence type="ECO:0000313" key="2">
    <source>
        <dbReference type="Proteomes" id="UP000051845"/>
    </source>
</evidence>